<dbReference type="InterPro" id="IPR019546">
    <property type="entry name" value="TAT_signal_bac_arc"/>
</dbReference>
<dbReference type="InterPro" id="IPR006311">
    <property type="entry name" value="TAT_signal"/>
</dbReference>
<protein>
    <submittedName>
        <fullName evidence="2">Formate dehydrogenase region TAT target</fullName>
    </submittedName>
</protein>
<evidence type="ECO:0000313" key="2">
    <source>
        <dbReference type="EMBL" id="SFG39311.1"/>
    </source>
</evidence>
<name>A0A1I2RN87_9GAMM</name>
<reference evidence="3" key="1">
    <citation type="submission" date="2016-10" db="EMBL/GenBank/DDBJ databases">
        <authorList>
            <person name="Varghese N."/>
            <person name="Submissions S."/>
        </authorList>
    </citation>
    <scope>NUCLEOTIDE SEQUENCE [LARGE SCALE GENOMIC DNA]</scope>
    <source>
        <strain evidence="3">CGMCC 1.10971</strain>
    </source>
</reference>
<proteinExistence type="predicted"/>
<gene>
    <name evidence="2" type="ORF">SAMN05216175_10694</name>
</gene>
<dbReference type="NCBIfam" id="TIGR01409">
    <property type="entry name" value="TAT_signal_seq"/>
    <property type="match status" value="1"/>
</dbReference>
<dbReference type="NCBIfam" id="TIGR02811">
    <property type="entry name" value="formate_TAT"/>
    <property type="match status" value="1"/>
</dbReference>
<dbReference type="InterPro" id="IPR014177">
    <property type="entry name" value="Formate_DH_TAT-contain"/>
</dbReference>
<dbReference type="STRING" id="1045558.SAMN05216175_10694"/>
<dbReference type="AlphaFoldDB" id="A0A1I2RN87"/>
<evidence type="ECO:0000256" key="1">
    <source>
        <dbReference type="ARBA" id="ARBA00022729"/>
    </source>
</evidence>
<dbReference type="PROSITE" id="PS51318">
    <property type="entry name" value="TAT"/>
    <property type="match status" value="1"/>
</dbReference>
<keyword evidence="1" id="KW-0732">Signal</keyword>
<dbReference type="RefSeq" id="WP_090727738.1">
    <property type="nucleotide sequence ID" value="NZ_FOOU01000006.1"/>
</dbReference>
<dbReference type="EMBL" id="FOOU01000006">
    <property type="protein sequence ID" value="SFG39311.1"/>
    <property type="molecule type" value="Genomic_DNA"/>
</dbReference>
<evidence type="ECO:0000313" key="3">
    <source>
        <dbReference type="Proteomes" id="UP000198623"/>
    </source>
</evidence>
<keyword evidence="3" id="KW-1185">Reference proteome</keyword>
<accession>A0A1I2RN87</accession>
<dbReference type="Proteomes" id="UP000198623">
    <property type="component" value="Unassembled WGS sequence"/>
</dbReference>
<sequence length="67" mass="7214">MSQQEKPDTGRRGFLKTLGLAGTAVGAASVVGSVKAQVTAEEPEAKKQSAGYQETEHVRSYYETLRN</sequence>
<dbReference type="OrthoDB" id="6121375at2"/>
<organism evidence="2 3">
    <name type="scientific">Neptunomonas qingdaonensis</name>
    <dbReference type="NCBI Taxonomy" id="1045558"/>
    <lineage>
        <taxon>Bacteria</taxon>
        <taxon>Pseudomonadati</taxon>
        <taxon>Pseudomonadota</taxon>
        <taxon>Gammaproteobacteria</taxon>
        <taxon>Oceanospirillales</taxon>
        <taxon>Oceanospirillaceae</taxon>
        <taxon>Neptunomonas</taxon>
    </lineage>
</organism>
<dbReference type="PIRSF" id="PIRSF036704">
    <property type="entry name" value="UCP036704"/>
    <property type="match status" value="1"/>
</dbReference>